<accession>B4VP60</accession>
<name>B4VP60_9CYAN</name>
<reference evidence="1 2" key="1">
    <citation type="submission" date="2008-07" db="EMBL/GenBank/DDBJ databases">
        <authorList>
            <person name="Tandeau de Marsac N."/>
            <person name="Ferriera S."/>
            <person name="Johnson J."/>
            <person name="Kravitz S."/>
            <person name="Beeson K."/>
            <person name="Sutton G."/>
            <person name="Rogers Y.-H."/>
            <person name="Friedman R."/>
            <person name="Frazier M."/>
            <person name="Venter J.C."/>
        </authorList>
    </citation>
    <scope>NUCLEOTIDE SEQUENCE [LARGE SCALE GENOMIC DNA]</scope>
    <source>
        <strain evidence="1 2">PCC 7420</strain>
    </source>
</reference>
<organism evidence="1 2">
    <name type="scientific">Coleofasciculus chthonoplastes PCC 7420</name>
    <dbReference type="NCBI Taxonomy" id="118168"/>
    <lineage>
        <taxon>Bacteria</taxon>
        <taxon>Bacillati</taxon>
        <taxon>Cyanobacteriota</taxon>
        <taxon>Cyanophyceae</taxon>
        <taxon>Coleofasciculales</taxon>
        <taxon>Coleofasciculaceae</taxon>
        <taxon>Coleofasciculus</taxon>
    </lineage>
</organism>
<sequence>MVHRFANGHFDKKYLTQNPLMEDSICLSGLPVKRVKVSRLLIVLPWH</sequence>
<gene>
    <name evidence="1" type="ORF">MC7420_4554</name>
</gene>
<dbReference type="Proteomes" id="UP000003835">
    <property type="component" value="Unassembled WGS sequence"/>
</dbReference>
<dbReference type="HOGENOM" id="CLU_3166802_0_0_3"/>
<dbReference type="AlphaFoldDB" id="B4VP60"/>
<evidence type="ECO:0000313" key="1">
    <source>
        <dbReference type="EMBL" id="EDX76298.1"/>
    </source>
</evidence>
<dbReference type="EMBL" id="DS989846">
    <property type="protein sequence ID" value="EDX76298.1"/>
    <property type="molecule type" value="Genomic_DNA"/>
</dbReference>
<evidence type="ECO:0000313" key="2">
    <source>
        <dbReference type="Proteomes" id="UP000003835"/>
    </source>
</evidence>
<protein>
    <submittedName>
        <fullName evidence="1">Uncharacterized protein</fullName>
    </submittedName>
</protein>
<keyword evidence="2" id="KW-1185">Reference proteome</keyword>
<proteinExistence type="predicted"/>